<sequence length="217" mass="23734">MFRLIPLLCLLPTYAAADWSPLPRAFDYTAVFDRCTLDPTRVDPDECAAFFHDAFILNEAVANTVADCTAPSLAACDTQFEDIGLPAIAARIAVDSACEQTPTATFEPFTHLPADHCITMISDILRDEGVVPLDAPLHSTGHCANRDLDCEDMLMIHGEYWYRAVIALSDTDLTRFRSDTASNDCLSSSPTDAAVYHCHASALATIWADLSQTEQDN</sequence>
<keyword evidence="1" id="KW-0732">Signal</keyword>
<evidence type="ECO:0000313" key="3">
    <source>
        <dbReference type="Proteomes" id="UP001200557"/>
    </source>
</evidence>
<dbReference type="Proteomes" id="UP001200557">
    <property type="component" value="Unassembled WGS sequence"/>
</dbReference>
<evidence type="ECO:0000256" key="1">
    <source>
        <dbReference type="SAM" id="SignalP"/>
    </source>
</evidence>
<proteinExistence type="predicted"/>
<keyword evidence="3" id="KW-1185">Reference proteome</keyword>
<feature type="chain" id="PRO_5046938789" description="YARHG domain-containing protein" evidence="1">
    <location>
        <begin position="18"/>
        <end position="217"/>
    </location>
</feature>
<evidence type="ECO:0000313" key="2">
    <source>
        <dbReference type="EMBL" id="MCF2870817.1"/>
    </source>
</evidence>
<evidence type="ECO:0008006" key="4">
    <source>
        <dbReference type="Google" id="ProtNLM"/>
    </source>
</evidence>
<organism evidence="2 3">
    <name type="scientific">Octadecabacter dasysiphoniae</name>
    <dbReference type="NCBI Taxonomy" id="2909341"/>
    <lineage>
        <taxon>Bacteria</taxon>
        <taxon>Pseudomonadati</taxon>
        <taxon>Pseudomonadota</taxon>
        <taxon>Alphaproteobacteria</taxon>
        <taxon>Rhodobacterales</taxon>
        <taxon>Roseobacteraceae</taxon>
        <taxon>Octadecabacter</taxon>
    </lineage>
</organism>
<comment type="caution">
    <text evidence="2">The sequence shown here is derived from an EMBL/GenBank/DDBJ whole genome shotgun (WGS) entry which is preliminary data.</text>
</comment>
<dbReference type="EMBL" id="JAKGAQ010000002">
    <property type="protein sequence ID" value="MCF2870817.1"/>
    <property type="molecule type" value="Genomic_DNA"/>
</dbReference>
<feature type="signal peptide" evidence="1">
    <location>
        <begin position="1"/>
        <end position="17"/>
    </location>
</feature>
<name>A0ABS9CVL2_9RHOB</name>
<gene>
    <name evidence="2" type="ORF">L0664_07040</name>
</gene>
<dbReference type="RefSeq" id="WP_235224946.1">
    <property type="nucleotide sequence ID" value="NZ_JAKGAQ010000002.1"/>
</dbReference>
<reference evidence="2 3" key="1">
    <citation type="submission" date="2022-01" db="EMBL/GenBank/DDBJ databases">
        <title>Octadecabacter sp. nov., isolated from a marine alga.</title>
        <authorList>
            <person name="Jin M.S."/>
            <person name="Kim H.M."/>
            <person name="Han D.M."/>
            <person name="Jung J.J."/>
            <person name="Jeon C.O."/>
        </authorList>
    </citation>
    <scope>NUCLEOTIDE SEQUENCE [LARGE SCALE GENOMIC DNA]</scope>
    <source>
        <strain evidence="2 3">G9-8</strain>
    </source>
</reference>
<accession>A0ABS9CVL2</accession>
<protein>
    <recommendedName>
        <fullName evidence="4">YARHG domain-containing protein</fullName>
    </recommendedName>
</protein>